<feature type="signal peptide" evidence="3">
    <location>
        <begin position="1"/>
        <end position="26"/>
    </location>
</feature>
<feature type="transmembrane region" description="Helical" evidence="2">
    <location>
        <begin position="542"/>
        <end position="565"/>
    </location>
</feature>
<keyword evidence="2" id="KW-1133">Transmembrane helix</keyword>
<gene>
    <name evidence="5" type="ORF">CAOG_010147</name>
</gene>
<organism evidence="5 6">
    <name type="scientific">Capsaspora owczarzaki (strain ATCC 30864)</name>
    <dbReference type="NCBI Taxonomy" id="595528"/>
    <lineage>
        <taxon>Eukaryota</taxon>
        <taxon>Filasterea</taxon>
        <taxon>Capsaspora</taxon>
    </lineage>
</organism>
<feature type="chain" id="PRO_5002254030" description="Fibronectin type-III domain-containing protein" evidence="3">
    <location>
        <begin position="27"/>
        <end position="790"/>
    </location>
</feature>
<dbReference type="STRING" id="595528.A0A0D2W0D5"/>
<feature type="domain" description="Fibronectin type-III" evidence="4">
    <location>
        <begin position="203"/>
        <end position="300"/>
    </location>
</feature>
<dbReference type="SUPFAM" id="SSF49265">
    <property type="entry name" value="Fibronectin type III"/>
    <property type="match status" value="1"/>
</dbReference>
<dbReference type="AlphaFoldDB" id="A0A0D2W0D5"/>
<proteinExistence type="predicted"/>
<feature type="compositionally biased region" description="Polar residues" evidence="1">
    <location>
        <begin position="577"/>
        <end position="608"/>
    </location>
</feature>
<protein>
    <recommendedName>
        <fullName evidence="4">Fibronectin type-III domain-containing protein</fullName>
    </recommendedName>
</protein>
<dbReference type="PROSITE" id="PS50853">
    <property type="entry name" value="FN3"/>
    <property type="match status" value="1"/>
</dbReference>
<dbReference type="SMART" id="SM00060">
    <property type="entry name" value="FN3"/>
    <property type="match status" value="1"/>
</dbReference>
<feature type="region of interest" description="Disordered" evidence="1">
    <location>
        <begin position="573"/>
        <end position="611"/>
    </location>
</feature>
<dbReference type="EMBL" id="KE346375">
    <property type="protein sequence ID" value="KJE97642.1"/>
    <property type="molecule type" value="Genomic_DNA"/>
</dbReference>
<evidence type="ECO:0000256" key="2">
    <source>
        <dbReference type="SAM" id="Phobius"/>
    </source>
</evidence>
<accession>A0A0D2W0D5</accession>
<evidence type="ECO:0000256" key="3">
    <source>
        <dbReference type="SAM" id="SignalP"/>
    </source>
</evidence>
<reference evidence="6" key="1">
    <citation type="submission" date="2011-02" db="EMBL/GenBank/DDBJ databases">
        <title>The Genome Sequence of Capsaspora owczarzaki ATCC 30864.</title>
        <authorList>
            <person name="Russ C."/>
            <person name="Cuomo C."/>
            <person name="Burger G."/>
            <person name="Gray M.W."/>
            <person name="Holland P.W.H."/>
            <person name="King N."/>
            <person name="Lang F.B.F."/>
            <person name="Roger A.J."/>
            <person name="Ruiz-Trillo I."/>
            <person name="Young S.K."/>
            <person name="Zeng Q."/>
            <person name="Gargeya S."/>
            <person name="Alvarado L."/>
            <person name="Berlin A."/>
            <person name="Chapman S.B."/>
            <person name="Chen Z."/>
            <person name="Freedman E."/>
            <person name="Gellesch M."/>
            <person name="Goldberg J."/>
            <person name="Griggs A."/>
            <person name="Gujja S."/>
            <person name="Heilman E."/>
            <person name="Heiman D."/>
            <person name="Howarth C."/>
            <person name="Mehta T."/>
            <person name="Neiman D."/>
            <person name="Pearson M."/>
            <person name="Roberts A."/>
            <person name="Saif S."/>
            <person name="Shea T."/>
            <person name="Shenoy N."/>
            <person name="Sisk P."/>
            <person name="Stolte C."/>
            <person name="Sykes S."/>
            <person name="White J."/>
            <person name="Yandava C."/>
            <person name="Haas B."/>
            <person name="Nusbaum C."/>
            <person name="Birren B."/>
        </authorList>
    </citation>
    <scope>NUCLEOTIDE SEQUENCE</scope>
    <source>
        <strain evidence="6">ATCC 30864</strain>
    </source>
</reference>
<dbReference type="CDD" id="cd00063">
    <property type="entry name" value="FN3"/>
    <property type="match status" value="1"/>
</dbReference>
<keyword evidence="2" id="KW-0812">Transmembrane</keyword>
<dbReference type="OrthoDB" id="6138780at2759"/>
<evidence type="ECO:0000259" key="4">
    <source>
        <dbReference type="PROSITE" id="PS50853"/>
    </source>
</evidence>
<dbReference type="InterPro" id="IPR000884">
    <property type="entry name" value="TSP1_rpt"/>
</dbReference>
<dbReference type="PhylomeDB" id="A0A0D2W0D5"/>
<dbReference type="InterPro" id="IPR003961">
    <property type="entry name" value="FN3_dom"/>
</dbReference>
<keyword evidence="2" id="KW-0472">Membrane</keyword>
<keyword evidence="6" id="KW-1185">Reference proteome</keyword>
<name>A0A0D2W0D5_CAPO3</name>
<dbReference type="SMART" id="SM00209">
    <property type="entry name" value="TSP1"/>
    <property type="match status" value="2"/>
</dbReference>
<feature type="region of interest" description="Disordered" evidence="1">
    <location>
        <begin position="480"/>
        <end position="536"/>
    </location>
</feature>
<sequence>MTPLPLLLLACCAALGVFSPVPLVSAQTSDRPFNAPSGAGGYIQSPNCGTNGNSPNSPWAVYAPTNYVTQWECSNSQFRPDCQSNCNNANDAWLYQTVSLSSFAINSGYIDGTRSQVNFQATLINIGANNDIGRLLLYFLKSDGNVISNSASTESGTNGALLTLTLPLPATTTAMWAAFAGRKTSGSTIDAYFSAPVLTFAAAPQKQTLSTATAGAYNSITLGWVKVEYSEQPVSSFTVQYSTTSNFASVQSVTGLSSSSTSYTVAGLTRNTLYYFRIYAVNSIGTSDPSDTKQATTLNLSFASTGWGACSGCGGTQQMQYQCTDTVTNYADGTCTTNGVTKPTNTQPCNVIMSYAPVSPCSAACGATQTVTATAVLSNAVSPTACLQTQLQSCTGAPCPTNCAYASWPSFDPCSNCATLSITRTIATSAAFGGSACLDPSVSTSACSCTSSATPEVSSTAVSSISSSATSSVTPYVATSTPGVSVPAPTTSTAVRSSATSSISKSATPSASRLSSSRTATLASTTGGPGNVQNQTDSGSGFPLGAIIGAIAGIVLLAVIILFVIARRRKARESKPAASNSARALPPTASNMELLTRPASSKMTASQSETDDVYADVGKPDSIYAAAQPAAGNAAVRDSIYEDTQDKAQYAAAAGGSTYAAPEATYSAPGQSSGGGGEDLYASLGDNQDLYSTVVPAAAAAGGASGNTSGFIVGPQGDVYAVAAPGGGSSGAPKPGFTVGPRGDVYAVASPGSKADESLYDNLSPSYNESSFLAPNGDVYAKPAKPPTRG</sequence>
<keyword evidence="3" id="KW-0732">Signal</keyword>
<evidence type="ECO:0000313" key="5">
    <source>
        <dbReference type="EMBL" id="KJE97642.1"/>
    </source>
</evidence>
<feature type="compositionally biased region" description="Low complexity" evidence="1">
    <location>
        <begin position="480"/>
        <end position="526"/>
    </location>
</feature>
<feature type="region of interest" description="Disordered" evidence="1">
    <location>
        <begin position="770"/>
        <end position="790"/>
    </location>
</feature>
<dbReference type="Pfam" id="PF00041">
    <property type="entry name" value="fn3"/>
    <property type="match status" value="1"/>
</dbReference>
<evidence type="ECO:0000256" key="1">
    <source>
        <dbReference type="SAM" id="MobiDB-lite"/>
    </source>
</evidence>
<dbReference type="InterPro" id="IPR013783">
    <property type="entry name" value="Ig-like_fold"/>
</dbReference>
<dbReference type="Proteomes" id="UP000008743">
    <property type="component" value="Unassembled WGS sequence"/>
</dbReference>
<dbReference type="InterPro" id="IPR036116">
    <property type="entry name" value="FN3_sf"/>
</dbReference>
<evidence type="ECO:0000313" key="6">
    <source>
        <dbReference type="Proteomes" id="UP000008743"/>
    </source>
</evidence>
<dbReference type="Gene3D" id="2.60.40.10">
    <property type="entry name" value="Immunoglobulins"/>
    <property type="match status" value="1"/>
</dbReference>
<dbReference type="InParanoid" id="A0A0D2W0D5"/>